<evidence type="ECO:0000256" key="3">
    <source>
        <dbReference type="ARBA" id="ARBA00023125"/>
    </source>
</evidence>
<protein>
    <submittedName>
        <fullName evidence="6 7">Transcriptional regulator</fullName>
    </submittedName>
</protein>
<dbReference type="FunFam" id="1.10.10.10:FF:000001">
    <property type="entry name" value="LysR family transcriptional regulator"/>
    <property type="match status" value="1"/>
</dbReference>
<keyword evidence="3" id="KW-0238">DNA-binding</keyword>
<name>A0A380BWR0_9STAP</name>
<dbReference type="SUPFAM" id="SSF46785">
    <property type="entry name" value="Winged helix' DNA-binding domain"/>
    <property type="match status" value="1"/>
</dbReference>
<dbReference type="Proteomes" id="UP000254956">
    <property type="component" value="Unassembled WGS sequence"/>
</dbReference>
<feature type="domain" description="HTH lysR-type" evidence="5">
    <location>
        <begin position="1"/>
        <end position="58"/>
    </location>
</feature>
<evidence type="ECO:0000313" key="6">
    <source>
        <dbReference type="EMBL" id="GEQ00315.1"/>
    </source>
</evidence>
<keyword evidence="2" id="KW-0805">Transcription regulation</keyword>
<evidence type="ECO:0000313" key="9">
    <source>
        <dbReference type="Proteomes" id="UP000321598"/>
    </source>
</evidence>
<evidence type="ECO:0000256" key="2">
    <source>
        <dbReference type="ARBA" id="ARBA00023015"/>
    </source>
</evidence>
<keyword evidence="4" id="KW-0804">Transcription</keyword>
<dbReference type="Gene3D" id="1.10.10.10">
    <property type="entry name" value="Winged helix-like DNA-binding domain superfamily/Winged helix DNA-binding domain"/>
    <property type="match status" value="1"/>
</dbReference>
<evidence type="ECO:0000313" key="8">
    <source>
        <dbReference type="Proteomes" id="UP000254956"/>
    </source>
</evidence>
<reference evidence="7 8" key="1">
    <citation type="submission" date="2018-06" db="EMBL/GenBank/DDBJ databases">
        <authorList>
            <consortium name="Pathogen Informatics"/>
            <person name="Doyle S."/>
        </authorList>
    </citation>
    <scope>NUCLEOTIDE SEQUENCE [LARGE SCALE GENOMIC DNA]</scope>
    <source>
        <strain evidence="7 8">NCTC12413</strain>
    </source>
</reference>
<dbReference type="SUPFAM" id="SSF53850">
    <property type="entry name" value="Periplasmic binding protein-like II"/>
    <property type="match status" value="1"/>
</dbReference>
<sequence length="296" mass="33772">MEWHHLEYFKHLAKSENITATAKAMNISQSALSRAIQQLEKHLTVPLFNRIGRSIKLNKYGVAFLETTQNITQEMELFQSKVKRATDALSGEIIIGFLHSVGPTYLSEFLKQFRQQYPEIQVKLVQNHAYNLFKMLDNGDIDIAITTISNKTTSTNFVPLLEEELYLTVNSNHALAQQSTVDITNVSNEKFILLKQGFVLREQVDEILNYFNLDVEINFEGEETLTVASFVSSGLGVSILPHMKNIQLPNLTQLPIRNYHARRTIGVSYKGKNDILPIIKTTKNSLVKYFQSYNDD</sequence>
<evidence type="ECO:0000256" key="4">
    <source>
        <dbReference type="ARBA" id="ARBA00023163"/>
    </source>
</evidence>
<dbReference type="Pfam" id="PF03466">
    <property type="entry name" value="LysR_substrate"/>
    <property type="match status" value="1"/>
</dbReference>
<dbReference type="InterPro" id="IPR050950">
    <property type="entry name" value="HTH-type_LysR_regulators"/>
</dbReference>
<dbReference type="PANTHER" id="PTHR30419:SF28">
    <property type="entry name" value="HTH-TYPE TRANSCRIPTIONAL REGULATOR BSDA"/>
    <property type="match status" value="1"/>
</dbReference>
<evidence type="ECO:0000259" key="5">
    <source>
        <dbReference type="PROSITE" id="PS50931"/>
    </source>
</evidence>
<dbReference type="AlphaFoldDB" id="A0A380BWR0"/>
<dbReference type="GO" id="GO:0003677">
    <property type="term" value="F:DNA binding"/>
    <property type="evidence" value="ECO:0007669"/>
    <property type="project" value="UniProtKB-KW"/>
</dbReference>
<reference evidence="6 9" key="2">
    <citation type="submission" date="2019-07" db="EMBL/GenBank/DDBJ databases">
        <title>Whole genome shotgun sequence of Staphylococcus arlettae NBRC 109765.</title>
        <authorList>
            <person name="Hosoyama A."/>
            <person name="Uohara A."/>
            <person name="Ohji S."/>
            <person name="Ichikawa N."/>
        </authorList>
    </citation>
    <scope>NUCLEOTIDE SEQUENCE [LARGE SCALE GENOMIC DNA]</scope>
    <source>
        <strain evidence="6 9">NBRC 109765</strain>
    </source>
</reference>
<dbReference type="OrthoDB" id="9803735at2"/>
<dbReference type="InterPro" id="IPR036388">
    <property type="entry name" value="WH-like_DNA-bd_sf"/>
</dbReference>
<organism evidence="7 8">
    <name type="scientific">Staphylococcus arlettae</name>
    <dbReference type="NCBI Taxonomy" id="29378"/>
    <lineage>
        <taxon>Bacteria</taxon>
        <taxon>Bacillati</taxon>
        <taxon>Bacillota</taxon>
        <taxon>Bacilli</taxon>
        <taxon>Bacillales</taxon>
        <taxon>Staphylococcaceae</taxon>
        <taxon>Staphylococcus</taxon>
    </lineage>
</organism>
<evidence type="ECO:0000313" key="7">
    <source>
        <dbReference type="EMBL" id="SUJ08441.1"/>
    </source>
</evidence>
<keyword evidence="9" id="KW-1185">Reference proteome</keyword>
<dbReference type="InterPro" id="IPR000847">
    <property type="entry name" value="LysR_HTH_N"/>
</dbReference>
<dbReference type="PANTHER" id="PTHR30419">
    <property type="entry name" value="HTH-TYPE TRANSCRIPTIONAL REGULATOR YBHD"/>
    <property type="match status" value="1"/>
</dbReference>
<dbReference type="PRINTS" id="PR00039">
    <property type="entry name" value="HTHLYSR"/>
</dbReference>
<dbReference type="Proteomes" id="UP000321598">
    <property type="component" value="Unassembled WGS sequence"/>
</dbReference>
<proteinExistence type="inferred from homology"/>
<comment type="similarity">
    <text evidence="1">Belongs to the LysR transcriptional regulatory family.</text>
</comment>
<dbReference type="STRING" id="1212545.SARL_01391"/>
<dbReference type="PROSITE" id="PS50931">
    <property type="entry name" value="HTH_LYSR"/>
    <property type="match status" value="1"/>
</dbReference>
<dbReference type="Pfam" id="PF00126">
    <property type="entry name" value="HTH_1"/>
    <property type="match status" value="1"/>
</dbReference>
<gene>
    <name evidence="7" type="primary">gltC_1</name>
    <name evidence="6" type="synonym">yybE</name>
    <name evidence="7" type="ORF">NCTC12413_00275</name>
    <name evidence="6" type="ORF">SAR03_13520</name>
</gene>
<dbReference type="RefSeq" id="WP_103388245.1">
    <property type="nucleotide sequence ID" value="NZ_BKAV01000010.1"/>
</dbReference>
<dbReference type="InterPro" id="IPR036390">
    <property type="entry name" value="WH_DNA-bd_sf"/>
</dbReference>
<evidence type="ECO:0000256" key="1">
    <source>
        <dbReference type="ARBA" id="ARBA00009437"/>
    </source>
</evidence>
<accession>A0A380BWR0</accession>
<dbReference type="GO" id="GO:0003700">
    <property type="term" value="F:DNA-binding transcription factor activity"/>
    <property type="evidence" value="ECO:0007669"/>
    <property type="project" value="InterPro"/>
</dbReference>
<dbReference type="Gene3D" id="3.40.190.10">
    <property type="entry name" value="Periplasmic binding protein-like II"/>
    <property type="match status" value="2"/>
</dbReference>
<dbReference type="GO" id="GO:0005829">
    <property type="term" value="C:cytosol"/>
    <property type="evidence" value="ECO:0007669"/>
    <property type="project" value="TreeGrafter"/>
</dbReference>
<dbReference type="InterPro" id="IPR005119">
    <property type="entry name" value="LysR_subst-bd"/>
</dbReference>
<dbReference type="EMBL" id="BKAV01000010">
    <property type="protein sequence ID" value="GEQ00315.1"/>
    <property type="molecule type" value="Genomic_DNA"/>
</dbReference>
<dbReference type="EMBL" id="UGZE01000001">
    <property type="protein sequence ID" value="SUJ08441.1"/>
    <property type="molecule type" value="Genomic_DNA"/>
</dbReference>